<dbReference type="InterPro" id="IPR052018">
    <property type="entry name" value="PHP_domain"/>
</dbReference>
<evidence type="ECO:0000259" key="1">
    <source>
        <dbReference type="SMART" id="SM00481"/>
    </source>
</evidence>
<dbReference type="SUPFAM" id="SSF89550">
    <property type="entry name" value="PHP domain-like"/>
    <property type="match status" value="1"/>
</dbReference>
<dbReference type="Proteomes" id="UP000317371">
    <property type="component" value="Unassembled WGS sequence"/>
</dbReference>
<dbReference type="GO" id="GO:0004534">
    <property type="term" value="F:5'-3' RNA exonuclease activity"/>
    <property type="evidence" value="ECO:0007669"/>
    <property type="project" value="TreeGrafter"/>
</dbReference>
<dbReference type="InterPro" id="IPR016195">
    <property type="entry name" value="Pol/histidinol_Pase-like"/>
</dbReference>
<dbReference type="RefSeq" id="WP_141612138.1">
    <property type="nucleotide sequence ID" value="NZ_VIGC02000038.1"/>
</dbReference>
<keyword evidence="3" id="KW-1185">Reference proteome</keyword>
<dbReference type="Gene3D" id="3.20.20.140">
    <property type="entry name" value="Metal-dependent hydrolases"/>
    <property type="match status" value="1"/>
</dbReference>
<dbReference type="PANTHER" id="PTHR42924:SF3">
    <property type="entry name" value="POLYMERASE_HISTIDINOL PHOSPHATASE N-TERMINAL DOMAIN-CONTAINING PROTEIN"/>
    <property type="match status" value="1"/>
</dbReference>
<dbReference type="Pfam" id="PF02811">
    <property type="entry name" value="PHP"/>
    <property type="match status" value="1"/>
</dbReference>
<dbReference type="PANTHER" id="PTHR42924">
    <property type="entry name" value="EXONUCLEASE"/>
    <property type="match status" value="1"/>
</dbReference>
<comment type="caution">
    <text evidence="2">The sequence shown here is derived from an EMBL/GenBank/DDBJ whole genome shotgun (WGS) entry which is preliminary data.</text>
</comment>
<name>A0A540V9S6_9CHLR</name>
<feature type="domain" description="Polymerase/histidinol phosphatase N-terminal" evidence="1">
    <location>
        <begin position="13"/>
        <end position="78"/>
    </location>
</feature>
<dbReference type="GO" id="GO:0035312">
    <property type="term" value="F:5'-3' DNA exonuclease activity"/>
    <property type="evidence" value="ECO:0007669"/>
    <property type="project" value="TreeGrafter"/>
</dbReference>
<organism evidence="2 3">
    <name type="scientific">Litorilinea aerophila</name>
    <dbReference type="NCBI Taxonomy" id="1204385"/>
    <lineage>
        <taxon>Bacteria</taxon>
        <taxon>Bacillati</taxon>
        <taxon>Chloroflexota</taxon>
        <taxon>Caldilineae</taxon>
        <taxon>Caldilineales</taxon>
        <taxon>Caldilineaceae</taxon>
        <taxon>Litorilinea</taxon>
    </lineage>
</organism>
<dbReference type="OrthoDB" id="9804333at2"/>
<dbReference type="AlphaFoldDB" id="A0A540V9S6"/>
<protein>
    <submittedName>
        <fullName evidence="2">PHP domain-containing protein</fullName>
    </submittedName>
</protein>
<dbReference type="CDD" id="cd07438">
    <property type="entry name" value="PHP_HisPPase_AMP"/>
    <property type="match status" value="1"/>
</dbReference>
<dbReference type="Gene3D" id="1.10.150.650">
    <property type="match status" value="1"/>
</dbReference>
<dbReference type="InParanoid" id="A0A540V9S6"/>
<dbReference type="EMBL" id="VIGC01000038">
    <property type="protein sequence ID" value="TQE93530.1"/>
    <property type="molecule type" value="Genomic_DNA"/>
</dbReference>
<reference evidence="2 3" key="1">
    <citation type="submission" date="2019-06" db="EMBL/GenBank/DDBJ databases">
        <title>Genome sequence of Litorilinea aerophila BAA-2444.</title>
        <authorList>
            <person name="Maclea K.S."/>
            <person name="Maurais E.G."/>
            <person name="Iannazzi L.C."/>
        </authorList>
    </citation>
    <scope>NUCLEOTIDE SEQUENCE [LARGE SCALE GENOMIC DNA]</scope>
    <source>
        <strain evidence="2 3">ATCC BAA-2444</strain>
    </source>
</reference>
<dbReference type="SMART" id="SM00481">
    <property type="entry name" value="POLIIIAc"/>
    <property type="match status" value="1"/>
</dbReference>
<accession>A0A540V9S6</accession>
<dbReference type="InterPro" id="IPR003141">
    <property type="entry name" value="Pol/His_phosphatase_N"/>
</dbReference>
<evidence type="ECO:0000313" key="3">
    <source>
        <dbReference type="Proteomes" id="UP000317371"/>
    </source>
</evidence>
<sequence length="311" mass="33583">MSTQGGPTAPFPVDLQLHSTCSDGTETPTELVRHCARLGIRVMALTDHDSVLGVEEALAAGREHGVTVVPAIEFSTAGEAERDFLDINILAYGIRHRDPALLDALEQIIASRVEQKIRQIERLQAYGLNVPVDEVLALAGGVPGRVHIARVALAHHPERFRTIQDVFDQFLSGDAVHSTYVPRSFSLRVEEAIELAHTAGGVAVLAHPGSYTRVRDVESVIRRLHQAGLDGLEIRYPYAQNRGHRGADEAQVAALIAGFDALADELGLLKTGGSDYHGTTKPGIQPGQAGLTWEEWVAVRPYLLPKAGLGD</sequence>
<gene>
    <name evidence="2" type="ORF">FKZ61_21050</name>
</gene>
<evidence type="ECO:0000313" key="2">
    <source>
        <dbReference type="EMBL" id="TQE93530.1"/>
    </source>
</evidence>
<proteinExistence type="predicted"/>
<dbReference type="InterPro" id="IPR004013">
    <property type="entry name" value="PHP_dom"/>
</dbReference>